<dbReference type="KEGG" id="dqu:106746242"/>
<dbReference type="InterPro" id="IPR042081">
    <property type="entry name" value="RNA_2'-PTrans_C"/>
</dbReference>
<keyword evidence="7" id="KW-1185">Reference proteome</keyword>
<dbReference type="SUPFAM" id="SSF56399">
    <property type="entry name" value="ADP-ribosylation"/>
    <property type="match status" value="1"/>
</dbReference>
<comment type="catalytic activity">
    <reaction evidence="6">
        <text>2'-phospho-[ligated tRNA] + NAD(+) = mature tRNA + ADP-alpha-D-ribose 1'',2''-cyclic phosphate + nicotinamide</text>
        <dbReference type="Rhea" id="RHEA:23324"/>
        <dbReference type="Rhea" id="RHEA-COMP:11106"/>
        <dbReference type="Rhea" id="RHEA-COMP:11107"/>
        <dbReference type="ChEBI" id="CHEBI:17154"/>
        <dbReference type="ChEBI" id="CHEBI:57540"/>
        <dbReference type="ChEBI" id="CHEBI:76596"/>
        <dbReference type="ChEBI" id="CHEBI:82883"/>
        <dbReference type="ChEBI" id="CHEBI:85027"/>
        <dbReference type="EC" id="2.7.1.160"/>
    </reaction>
</comment>
<evidence type="ECO:0000256" key="4">
    <source>
        <dbReference type="ARBA" id="ARBA00022679"/>
    </source>
</evidence>
<comment type="function">
    <text evidence="1">Catalyzes the last step of tRNA splicing, the transfer of the splice junction 2'-phosphate from ligated tRNA to NAD to produce ADP-ribose 1''-2'' cyclic phosphate.</text>
</comment>
<comment type="similarity">
    <text evidence="2">Belongs to the KptA/TPT1 family.</text>
</comment>
<dbReference type="EC" id="2.7.1.160" evidence="3"/>
<keyword evidence="5" id="KW-0520">NAD</keyword>
<dbReference type="InterPro" id="IPR042080">
    <property type="entry name" value="RNA_2'-PTrans_N"/>
</dbReference>
<name>A0A6P3XJA1_DINQU</name>
<gene>
    <name evidence="8" type="primary">LOC106746242</name>
</gene>
<organism evidence="7 8">
    <name type="scientific">Dinoponera quadriceps</name>
    <name type="common">South American ant</name>
    <dbReference type="NCBI Taxonomy" id="609295"/>
    <lineage>
        <taxon>Eukaryota</taxon>
        <taxon>Metazoa</taxon>
        <taxon>Ecdysozoa</taxon>
        <taxon>Arthropoda</taxon>
        <taxon>Hexapoda</taxon>
        <taxon>Insecta</taxon>
        <taxon>Pterygota</taxon>
        <taxon>Neoptera</taxon>
        <taxon>Endopterygota</taxon>
        <taxon>Hymenoptera</taxon>
        <taxon>Apocrita</taxon>
        <taxon>Aculeata</taxon>
        <taxon>Formicoidea</taxon>
        <taxon>Formicidae</taxon>
        <taxon>Ponerinae</taxon>
        <taxon>Ponerini</taxon>
        <taxon>Dinoponera</taxon>
    </lineage>
</organism>
<dbReference type="GO" id="GO:0000215">
    <property type="term" value="F:tRNA 2'-phosphotransferase activity"/>
    <property type="evidence" value="ECO:0007669"/>
    <property type="project" value="UniProtKB-EC"/>
</dbReference>
<evidence type="ECO:0000256" key="3">
    <source>
        <dbReference type="ARBA" id="ARBA00012007"/>
    </source>
</evidence>
<proteinExistence type="inferred from homology"/>
<evidence type="ECO:0000256" key="1">
    <source>
        <dbReference type="ARBA" id="ARBA00003343"/>
    </source>
</evidence>
<dbReference type="GeneID" id="106746242"/>
<dbReference type="Gene3D" id="1.10.10.970">
    <property type="entry name" value="RNA 2'-phosphotransferase, Tpt1/KptA family, N-terminal domain"/>
    <property type="match status" value="1"/>
</dbReference>
<dbReference type="GO" id="GO:0006388">
    <property type="term" value="P:tRNA splicing, via endonucleolytic cleavage and ligation"/>
    <property type="evidence" value="ECO:0007669"/>
    <property type="project" value="TreeGrafter"/>
</dbReference>
<dbReference type="Pfam" id="PF01885">
    <property type="entry name" value="PTS_2-RNA"/>
    <property type="match status" value="1"/>
</dbReference>
<dbReference type="InterPro" id="IPR002745">
    <property type="entry name" value="Ptrans_KptA/Tpt1"/>
</dbReference>
<accession>A0A6P3XJA1</accession>
<evidence type="ECO:0000256" key="5">
    <source>
        <dbReference type="ARBA" id="ARBA00023027"/>
    </source>
</evidence>
<evidence type="ECO:0000256" key="2">
    <source>
        <dbReference type="ARBA" id="ARBA00009836"/>
    </source>
</evidence>
<dbReference type="PANTHER" id="PTHR12684">
    <property type="entry name" value="PUTATIVE PHOSPHOTRANSFERASE"/>
    <property type="match status" value="1"/>
</dbReference>
<reference evidence="8" key="1">
    <citation type="submission" date="2025-08" db="UniProtKB">
        <authorList>
            <consortium name="RefSeq"/>
        </authorList>
    </citation>
    <scope>IDENTIFICATION</scope>
</reference>
<evidence type="ECO:0000313" key="8">
    <source>
        <dbReference type="RefSeq" id="XP_014478083.1"/>
    </source>
</evidence>
<dbReference type="OrthoDB" id="419694at2759"/>
<protein>
    <recommendedName>
        <fullName evidence="3">2'-phosphotransferase</fullName>
        <ecNumber evidence="3">2.7.1.160</ecNumber>
    </recommendedName>
</protein>
<evidence type="ECO:0000313" key="7">
    <source>
        <dbReference type="Proteomes" id="UP000515204"/>
    </source>
</evidence>
<dbReference type="PANTHER" id="PTHR12684:SF2">
    <property type="entry name" value="TRNA 2'-PHOSPHOTRANSFERASE 1"/>
    <property type="match status" value="1"/>
</dbReference>
<dbReference type="Gene3D" id="3.20.170.30">
    <property type="match status" value="1"/>
</dbReference>
<dbReference type="Proteomes" id="UP000515204">
    <property type="component" value="Unplaced"/>
</dbReference>
<dbReference type="AlphaFoldDB" id="A0A6P3XJA1"/>
<keyword evidence="4" id="KW-0808">Transferase</keyword>
<evidence type="ECO:0000256" key="6">
    <source>
        <dbReference type="ARBA" id="ARBA00047949"/>
    </source>
</evidence>
<dbReference type="RefSeq" id="XP_014478083.1">
    <property type="nucleotide sequence ID" value="XM_014622597.1"/>
</dbReference>
<sequence length="213" mass="24271">MLMSQVFEFFMKKQDRGKGDLVLSKKLSYFLRHGAVKEGLTIKPNGFVPIEELLKKSLPSYTIDDIKRVVKNNNKQRFTLNDADGVLEIKANQGHSLSDITELSLKVLESVDFDIIHGTYFKHWTKVKTEGLSRMRRNHIHFAKGLNSISGLRKTAEVFIYINFDKAKRDGLIFFESENDVVLCAGNSQGFIGTTYFLKAINKDGQALSFDRE</sequence>